<protein>
    <submittedName>
        <fullName evidence="1">Uncharacterized protein</fullName>
    </submittedName>
</protein>
<accession>Q0E5X6</accession>
<name>Q0E5X6_9CAUD</name>
<dbReference type="RefSeq" id="YP_001522879.1">
    <property type="nucleotide sequence ID" value="NC_009936.1"/>
</dbReference>
<evidence type="ECO:0000313" key="2">
    <source>
        <dbReference type="Proteomes" id="UP000002089"/>
    </source>
</evidence>
<organism evidence="1 2">
    <name type="scientific">Pseudomonas phage LKA1</name>
    <dbReference type="NCBI Taxonomy" id="386793"/>
    <lineage>
        <taxon>Viruses</taxon>
        <taxon>Duplodnaviria</taxon>
        <taxon>Heunggongvirae</taxon>
        <taxon>Uroviricota</taxon>
        <taxon>Caudoviricetes</taxon>
        <taxon>Autographivirales</taxon>
        <taxon>Autoscriptoviridae</taxon>
        <taxon>Stubburvirus</taxon>
        <taxon>Stubburvirus LKA1</taxon>
    </lineage>
</organism>
<sequence length="76" mass="8188">MPKESDAQVKFTPDQIVWLLKTFGSQPIGPGLDVHTVMYEAGRDSVIAACIARCSAPETLHRALSNLQLAAARGTH</sequence>
<keyword evidence="2" id="KW-1185">Reference proteome</keyword>
<dbReference type="KEGG" id="vg:5687468"/>
<dbReference type="GeneID" id="5687468"/>
<dbReference type="Proteomes" id="UP000002089">
    <property type="component" value="Segment"/>
</dbReference>
<evidence type="ECO:0000313" key="1">
    <source>
        <dbReference type="EMBL" id="CAK25006.1"/>
    </source>
</evidence>
<proteinExistence type="predicted"/>
<reference evidence="1 2" key="1">
    <citation type="journal article" date="2006" name="J. Bacteriol.">
        <title>Genomic analysis of Pseudomonas aeruginosa phages LKD16 and LKA1: establishment of the phiKMV subgroup within the T7 supergroup.</title>
        <authorList>
            <person name="Ceyssens P.J."/>
            <person name="Lavigne R."/>
            <person name="Mattheus W."/>
            <person name="Chibeu A."/>
            <person name="Hertveldt K."/>
            <person name="Mast J."/>
            <person name="Robben J."/>
            <person name="Volckaert G."/>
        </authorList>
    </citation>
    <scope>NUCLEOTIDE SEQUENCE</scope>
</reference>
<dbReference type="EMBL" id="AM265639">
    <property type="protein sequence ID" value="CAK25006.1"/>
    <property type="molecule type" value="Genomic_DNA"/>
</dbReference>